<keyword evidence="1" id="KW-0472">Membrane</keyword>
<feature type="transmembrane region" description="Helical" evidence="1">
    <location>
        <begin position="17"/>
        <end position="36"/>
    </location>
</feature>
<dbReference type="EMBL" id="NWTK01000005">
    <property type="protein sequence ID" value="PKR54419.1"/>
    <property type="molecule type" value="Genomic_DNA"/>
</dbReference>
<gene>
    <name evidence="2" type="ORF">COO20_09830</name>
</gene>
<dbReference type="Proteomes" id="UP000233597">
    <property type="component" value="Unassembled WGS sequence"/>
</dbReference>
<organism evidence="2 3">
    <name type="scientific">Thalassospira marina</name>
    <dbReference type="NCBI Taxonomy" id="2048283"/>
    <lineage>
        <taxon>Bacteria</taxon>
        <taxon>Pseudomonadati</taxon>
        <taxon>Pseudomonadota</taxon>
        <taxon>Alphaproteobacteria</taxon>
        <taxon>Rhodospirillales</taxon>
        <taxon>Thalassospiraceae</taxon>
        <taxon>Thalassospira</taxon>
    </lineage>
</organism>
<reference evidence="2 3" key="1">
    <citation type="submission" date="2017-09" db="EMBL/GenBank/DDBJ databases">
        <title>Biodiversity and function of Thalassospira species in the particle-attached aromatic-hydrocarbon-degrading consortia from the surface seawater of the South China Sea.</title>
        <authorList>
            <person name="Dong C."/>
            <person name="Liu R."/>
            <person name="Shao Z."/>
        </authorList>
    </citation>
    <scope>NUCLEOTIDE SEQUENCE [LARGE SCALE GENOMIC DNA]</scope>
    <source>
        <strain evidence="2 3">CSC1P2</strain>
    </source>
</reference>
<feature type="transmembrane region" description="Helical" evidence="1">
    <location>
        <begin position="79"/>
        <end position="101"/>
    </location>
</feature>
<dbReference type="AlphaFoldDB" id="A0A2N3KV12"/>
<keyword evidence="1" id="KW-1133">Transmembrane helix</keyword>
<evidence type="ECO:0000256" key="1">
    <source>
        <dbReference type="SAM" id="Phobius"/>
    </source>
</evidence>
<name>A0A2N3KV12_9PROT</name>
<evidence type="ECO:0000313" key="2">
    <source>
        <dbReference type="EMBL" id="PKR54419.1"/>
    </source>
</evidence>
<feature type="transmembrane region" description="Helical" evidence="1">
    <location>
        <begin position="48"/>
        <end position="67"/>
    </location>
</feature>
<proteinExistence type="predicted"/>
<evidence type="ECO:0000313" key="3">
    <source>
        <dbReference type="Proteomes" id="UP000233597"/>
    </source>
</evidence>
<protein>
    <submittedName>
        <fullName evidence="2">Uncharacterized protein</fullName>
    </submittedName>
</protein>
<keyword evidence="1" id="KW-0812">Transmembrane</keyword>
<sequence length="179" mass="19528">MNLTPTTIDEVLNTVKAGGVVVIAFFFTFGVVNTFTETGYIALLCQEIAQVAFSCGFCVYLIYIVVANLRLFCLKDHPTIALLIEAIALLTIICILASVALQLANTHRIIIVSNLPQQQAVACVDKGLRDVMLIKEPGNTFTKFISSLRFGLIWDSFWGASSVEQACKQVAEGPVSKDH</sequence>
<comment type="caution">
    <text evidence="2">The sequence shown here is derived from an EMBL/GenBank/DDBJ whole genome shotgun (WGS) entry which is preliminary data.</text>
</comment>
<accession>A0A2N3KV12</accession>